<dbReference type="InterPro" id="IPR057240">
    <property type="entry name" value="ParB_dimer_C"/>
</dbReference>
<dbReference type="SUPFAM" id="SSF109709">
    <property type="entry name" value="KorB DNA-binding domain-like"/>
    <property type="match status" value="1"/>
</dbReference>
<dbReference type="InterPro" id="IPR050336">
    <property type="entry name" value="Chromosome_partition/occlusion"/>
</dbReference>
<dbReference type="NCBIfam" id="TIGR00180">
    <property type="entry name" value="parB_part"/>
    <property type="match status" value="1"/>
</dbReference>
<dbReference type="GeneID" id="78412173"/>
<name>C8NHN5_9LACT</name>
<comment type="caution">
    <text evidence="6">The sequence shown here is derived from an EMBL/GenBank/DDBJ whole genome shotgun (WGS) entry which is preliminary data.</text>
</comment>
<evidence type="ECO:0000313" key="7">
    <source>
        <dbReference type="Proteomes" id="UP000005926"/>
    </source>
</evidence>
<dbReference type="InterPro" id="IPR041468">
    <property type="entry name" value="HTH_ParB/Spo0J"/>
</dbReference>
<evidence type="ECO:0000259" key="5">
    <source>
        <dbReference type="SMART" id="SM00470"/>
    </source>
</evidence>
<dbReference type="GO" id="GO:0005694">
    <property type="term" value="C:chromosome"/>
    <property type="evidence" value="ECO:0007669"/>
    <property type="project" value="TreeGrafter"/>
</dbReference>
<keyword evidence="4" id="KW-0238">DNA-binding</keyword>
<dbReference type="Gene3D" id="3.90.1530.30">
    <property type="match status" value="1"/>
</dbReference>
<dbReference type="CDD" id="cd16393">
    <property type="entry name" value="SPO0J_N"/>
    <property type="match status" value="1"/>
</dbReference>
<evidence type="ECO:0000256" key="1">
    <source>
        <dbReference type="ARBA" id="ARBA00004453"/>
    </source>
</evidence>
<dbReference type="GO" id="GO:0003677">
    <property type="term" value="F:DNA binding"/>
    <property type="evidence" value="ECO:0007669"/>
    <property type="project" value="UniProtKB-KW"/>
</dbReference>
<organism evidence="6 7">
    <name type="scientific">Granulicatella adiacens ATCC 49175</name>
    <dbReference type="NCBI Taxonomy" id="638301"/>
    <lineage>
        <taxon>Bacteria</taxon>
        <taxon>Bacillati</taxon>
        <taxon>Bacillota</taxon>
        <taxon>Bacilli</taxon>
        <taxon>Lactobacillales</taxon>
        <taxon>Carnobacteriaceae</taxon>
        <taxon>Granulicatella</taxon>
    </lineage>
</organism>
<dbReference type="HOGENOM" id="CLU_023853_0_0_9"/>
<dbReference type="PANTHER" id="PTHR33375:SF1">
    <property type="entry name" value="CHROMOSOME-PARTITIONING PROTEIN PARB-RELATED"/>
    <property type="match status" value="1"/>
</dbReference>
<reference evidence="6 7" key="1">
    <citation type="submission" date="2009-08" db="EMBL/GenBank/DDBJ databases">
        <authorList>
            <person name="Muzny D."/>
            <person name="Qin X."/>
            <person name="Deng J."/>
            <person name="Jiang H."/>
            <person name="Liu Y."/>
            <person name="Qu J."/>
            <person name="Song X.-Z."/>
            <person name="Zhang L."/>
            <person name="Thornton R."/>
            <person name="Coyle M."/>
            <person name="Francisco L."/>
            <person name="Jackson L."/>
            <person name="Javaid M."/>
            <person name="Korchina V."/>
            <person name="Kovar C."/>
            <person name="Mata R."/>
            <person name="Mathew T."/>
            <person name="Ngo R."/>
            <person name="Nguyen L."/>
            <person name="Nguyen N."/>
            <person name="Okwuonu G."/>
            <person name="Ongeri F."/>
            <person name="Pham C."/>
            <person name="Simmons D."/>
            <person name="Wilczek-Boney K."/>
            <person name="Hale W."/>
            <person name="Jakkamsetti A."/>
            <person name="Pham P."/>
            <person name="Ruth R."/>
            <person name="San Lucas F."/>
            <person name="Warren J."/>
            <person name="Zhang J."/>
            <person name="Zhao Z."/>
            <person name="Zhou C."/>
            <person name="Zhu D."/>
            <person name="Lee S."/>
            <person name="Bess C."/>
            <person name="Blankenburg K."/>
            <person name="Forbes L."/>
            <person name="Fu Q."/>
            <person name="Gubbala S."/>
            <person name="Hirani K."/>
            <person name="Jayaseelan J.C."/>
            <person name="Lara F."/>
            <person name="Munidasa M."/>
            <person name="Palculict T."/>
            <person name="Patil S."/>
            <person name="Pu L.-L."/>
            <person name="Saada N."/>
            <person name="Tang L."/>
            <person name="Weissenberger G."/>
            <person name="Zhu Y."/>
            <person name="Hemphill L."/>
            <person name="Shang Y."/>
            <person name="Youmans B."/>
            <person name="Ayvaz T."/>
            <person name="Ross M."/>
            <person name="Santibanez J."/>
            <person name="Aqrawi P."/>
            <person name="Gross S."/>
            <person name="Joshi V."/>
            <person name="Fowler G."/>
            <person name="Nazareth L."/>
            <person name="Reid J."/>
            <person name="Worley K."/>
            <person name="Petrosino J."/>
            <person name="Highlander S."/>
            <person name="Gibbs R."/>
        </authorList>
    </citation>
    <scope>NUCLEOTIDE SEQUENCE [LARGE SCALE GENOMIC DNA]</scope>
    <source>
        <strain evidence="6 7">ATCC 49175</strain>
    </source>
</reference>
<feature type="domain" description="ParB-like N-terminal" evidence="5">
    <location>
        <begin position="38"/>
        <end position="128"/>
    </location>
</feature>
<gene>
    <name evidence="6" type="primary">parB</name>
    <name evidence="6" type="ORF">HMPREF0444_1430</name>
</gene>
<dbReference type="STRING" id="638301.HMPREF0444_1430"/>
<dbReference type="SMART" id="SM00470">
    <property type="entry name" value="ParB"/>
    <property type="match status" value="1"/>
</dbReference>
<dbReference type="AlphaFoldDB" id="C8NHN5"/>
<dbReference type="Gene3D" id="1.10.10.2830">
    <property type="match status" value="1"/>
</dbReference>
<dbReference type="Pfam" id="PF17762">
    <property type="entry name" value="HTH_ParB"/>
    <property type="match status" value="1"/>
</dbReference>
<evidence type="ECO:0000313" key="6">
    <source>
        <dbReference type="EMBL" id="EEW37212.1"/>
    </source>
</evidence>
<dbReference type="RefSeq" id="WP_005607900.1">
    <property type="nucleotide sequence ID" value="NZ_CP102283.1"/>
</dbReference>
<sequence length="299" mass="33779">MSKNQKGKGLGRGIDALFMNDLDTLDALEQVQETEQIQQIAVSEIRPNPYQPRKDFDEEGLAELAESIRQNGVFQPIIVRKSKIKGYELVAGERRLRASKLAEKETIPAIVRDYSEETMIQIAVVENLQRENLKPLDEAMAYRTLMDSLKLKQEEVASRVGKSRSYVANFLRLLTLPAAVQELVQNGSLSAGHARTLLGLKDQTKIGAVAKKAVKENLTVRDLETLVQSINEPVKKTTKKIQKPKKSMYIVESEERLMDKFGTSVQIVEKGERGKIEIEYLSQKDLTRILEVLEIELDD</sequence>
<dbReference type="FunFam" id="3.90.1530.30:FF:000001">
    <property type="entry name" value="Chromosome partitioning protein ParB"/>
    <property type="match status" value="1"/>
</dbReference>
<comment type="subcellular location">
    <subcellularLocation>
        <location evidence="1">Cytoplasm</location>
        <location evidence="1">Nucleoid</location>
    </subcellularLocation>
</comment>
<dbReference type="eggNOG" id="COG1475">
    <property type="taxonomic scope" value="Bacteria"/>
</dbReference>
<protein>
    <submittedName>
        <fullName evidence="6">ParB-like protein</fullName>
    </submittedName>
</protein>
<evidence type="ECO:0000256" key="4">
    <source>
        <dbReference type="ARBA" id="ARBA00023125"/>
    </source>
</evidence>
<keyword evidence="3" id="KW-0159">Chromosome partition</keyword>
<dbReference type="Pfam" id="PF23552">
    <property type="entry name" value="ParB_C"/>
    <property type="match status" value="1"/>
</dbReference>
<proteinExistence type="inferred from homology"/>
<comment type="similarity">
    <text evidence="2">Belongs to the ParB family.</text>
</comment>
<evidence type="ECO:0000256" key="3">
    <source>
        <dbReference type="ARBA" id="ARBA00022829"/>
    </source>
</evidence>
<dbReference type="GO" id="GO:0009295">
    <property type="term" value="C:nucleoid"/>
    <property type="evidence" value="ECO:0007669"/>
    <property type="project" value="UniProtKB-SubCell"/>
</dbReference>
<dbReference type="Proteomes" id="UP000005926">
    <property type="component" value="Unassembled WGS sequence"/>
</dbReference>
<dbReference type="InterPro" id="IPR003115">
    <property type="entry name" value="ParB_N"/>
</dbReference>
<evidence type="ECO:0000256" key="2">
    <source>
        <dbReference type="ARBA" id="ARBA00006295"/>
    </source>
</evidence>
<dbReference type="FunFam" id="1.10.10.2830:FF:000001">
    <property type="entry name" value="Chromosome partitioning protein ParB"/>
    <property type="match status" value="1"/>
</dbReference>
<dbReference type="EMBL" id="ACKZ01000020">
    <property type="protein sequence ID" value="EEW37212.1"/>
    <property type="molecule type" value="Genomic_DNA"/>
</dbReference>
<dbReference type="Pfam" id="PF02195">
    <property type="entry name" value="ParB_N"/>
    <property type="match status" value="1"/>
</dbReference>
<dbReference type="InterPro" id="IPR004437">
    <property type="entry name" value="ParB/RepB/Spo0J"/>
</dbReference>
<dbReference type="SUPFAM" id="SSF110849">
    <property type="entry name" value="ParB/Sulfiredoxin"/>
    <property type="match status" value="1"/>
</dbReference>
<keyword evidence="7" id="KW-1185">Reference proteome</keyword>
<dbReference type="GO" id="GO:0045881">
    <property type="term" value="P:positive regulation of sporulation resulting in formation of a cellular spore"/>
    <property type="evidence" value="ECO:0007669"/>
    <property type="project" value="TreeGrafter"/>
</dbReference>
<dbReference type="GO" id="GO:0007059">
    <property type="term" value="P:chromosome segregation"/>
    <property type="evidence" value="ECO:0007669"/>
    <property type="project" value="UniProtKB-KW"/>
</dbReference>
<dbReference type="PANTHER" id="PTHR33375">
    <property type="entry name" value="CHROMOSOME-PARTITIONING PROTEIN PARB-RELATED"/>
    <property type="match status" value="1"/>
</dbReference>
<accession>C8NHN5</accession>
<dbReference type="InterPro" id="IPR036086">
    <property type="entry name" value="ParB/Sulfiredoxin_sf"/>
</dbReference>